<proteinExistence type="predicted"/>
<reference evidence="1 2" key="1">
    <citation type="submission" date="2023-07" db="EMBL/GenBank/DDBJ databases">
        <title>Sorghum-associated microbial communities from plants grown in Nebraska, USA.</title>
        <authorList>
            <person name="Schachtman D."/>
        </authorList>
    </citation>
    <scope>NUCLEOTIDE SEQUENCE [LARGE SCALE GENOMIC DNA]</scope>
    <source>
        <strain evidence="1 2">3199</strain>
    </source>
</reference>
<sequence length="64" mass="7204">MILNYLGSSMLAIALEQFQQKCEAVLRPELRKNKEIERFRDSKKSGNALVFVAAVNRVALALIP</sequence>
<dbReference type="Proteomes" id="UP001250791">
    <property type="component" value="Unassembled WGS sequence"/>
</dbReference>
<dbReference type="RefSeq" id="WP_112412744.1">
    <property type="nucleotide sequence ID" value="NZ_JAVDUP010000012.1"/>
</dbReference>
<gene>
    <name evidence="1" type="ORF">J2W52_005670</name>
</gene>
<name>A0ABU1SYM4_9HYPH</name>
<comment type="caution">
    <text evidence="1">The sequence shown here is derived from an EMBL/GenBank/DDBJ whole genome shotgun (WGS) entry which is preliminary data.</text>
</comment>
<keyword evidence="2" id="KW-1185">Reference proteome</keyword>
<evidence type="ECO:0000313" key="1">
    <source>
        <dbReference type="EMBL" id="MDR6904037.1"/>
    </source>
</evidence>
<evidence type="ECO:0000313" key="2">
    <source>
        <dbReference type="Proteomes" id="UP001250791"/>
    </source>
</evidence>
<dbReference type="EMBL" id="JAVDUP010000012">
    <property type="protein sequence ID" value="MDR6904037.1"/>
    <property type="molecule type" value="Genomic_DNA"/>
</dbReference>
<organism evidence="1 2">
    <name type="scientific">Rhizobium miluonense</name>
    <dbReference type="NCBI Taxonomy" id="411945"/>
    <lineage>
        <taxon>Bacteria</taxon>
        <taxon>Pseudomonadati</taxon>
        <taxon>Pseudomonadota</taxon>
        <taxon>Alphaproteobacteria</taxon>
        <taxon>Hyphomicrobiales</taxon>
        <taxon>Rhizobiaceae</taxon>
        <taxon>Rhizobium/Agrobacterium group</taxon>
        <taxon>Rhizobium</taxon>
    </lineage>
</organism>
<protein>
    <submittedName>
        <fullName evidence="1">Uncharacterized protein</fullName>
    </submittedName>
</protein>
<accession>A0ABU1SYM4</accession>